<sequence>MILAPLFHSFRNNRLNPPLLAPPLPAMPSTASTSSGNSAVGAIVGVVAVSVVLFSAPAIIFA</sequence>
<keyword evidence="2" id="KW-0808">Transferase</keyword>
<evidence type="ECO:0000313" key="3">
    <source>
        <dbReference type="Proteomes" id="UP000325315"/>
    </source>
</evidence>
<keyword evidence="3" id="KW-1185">Reference proteome</keyword>
<proteinExistence type="predicted"/>
<dbReference type="GO" id="GO:0016301">
    <property type="term" value="F:kinase activity"/>
    <property type="evidence" value="ECO:0007669"/>
    <property type="project" value="UniProtKB-KW"/>
</dbReference>
<keyword evidence="1" id="KW-0812">Transmembrane</keyword>
<protein>
    <submittedName>
        <fullName evidence="2">BRASSINOSTEROID INSENSITIVE 1-associated receptor kinase 1-like</fullName>
    </submittedName>
</protein>
<dbReference type="EMBL" id="SMMG02000001">
    <property type="protein sequence ID" value="KAA3488524.1"/>
    <property type="molecule type" value="Genomic_DNA"/>
</dbReference>
<dbReference type="AlphaFoldDB" id="A0A5B6X5H2"/>
<keyword evidence="2" id="KW-0675">Receptor</keyword>
<gene>
    <name evidence="2" type="ORF">EPI10_032270</name>
</gene>
<keyword evidence="2" id="KW-0418">Kinase</keyword>
<comment type="caution">
    <text evidence="2">The sequence shown here is derived from an EMBL/GenBank/DDBJ whole genome shotgun (WGS) entry which is preliminary data.</text>
</comment>
<feature type="transmembrane region" description="Helical" evidence="1">
    <location>
        <begin position="39"/>
        <end position="61"/>
    </location>
</feature>
<evidence type="ECO:0000313" key="2">
    <source>
        <dbReference type="EMBL" id="KAA3488524.1"/>
    </source>
</evidence>
<reference evidence="3" key="1">
    <citation type="journal article" date="2019" name="Plant Biotechnol. J.">
        <title>Genome sequencing of the Australian wild diploid species Gossypium australe highlights disease resistance and delayed gland morphogenesis.</title>
        <authorList>
            <person name="Cai Y."/>
            <person name="Cai X."/>
            <person name="Wang Q."/>
            <person name="Wang P."/>
            <person name="Zhang Y."/>
            <person name="Cai C."/>
            <person name="Xu Y."/>
            <person name="Wang K."/>
            <person name="Zhou Z."/>
            <person name="Wang C."/>
            <person name="Geng S."/>
            <person name="Li B."/>
            <person name="Dong Q."/>
            <person name="Hou Y."/>
            <person name="Wang H."/>
            <person name="Ai P."/>
            <person name="Liu Z."/>
            <person name="Yi F."/>
            <person name="Sun M."/>
            <person name="An G."/>
            <person name="Cheng J."/>
            <person name="Zhang Y."/>
            <person name="Shi Q."/>
            <person name="Xie Y."/>
            <person name="Shi X."/>
            <person name="Chang Y."/>
            <person name="Huang F."/>
            <person name="Chen Y."/>
            <person name="Hong S."/>
            <person name="Mi L."/>
            <person name="Sun Q."/>
            <person name="Zhang L."/>
            <person name="Zhou B."/>
            <person name="Peng R."/>
            <person name="Zhang X."/>
            <person name="Liu F."/>
        </authorList>
    </citation>
    <scope>NUCLEOTIDE SEQUENCE [LARGE SCALE GENOMIC DNA]</scope>
    <source>
        <strain evidence="3">cv. PA1801</strain>
    </source>
</reference>
<keyword evidence="1" id="KW-0472">Membrane</keyword>
<keyword evidence="1" id="KW-1133">Transmembrane helix</keyword>
<evidence type="ECO:0000256" key="1">
    <source>
        <dbReference type="SAM" id="Phobius"/>
    </source>
</evidence>
<dbReference type="Proteomes" id="UP000325315">
    <property type="component" value="Unassembled WGS sequence"/>
</dbReference>
<name>A0A5B6X5H2_9ROSI</name>
<accession>A0A5B6X5H2</accession>
<organism evidence="2 3">
    <name type="scientific">Gossypium australe</name>
    <dbReference type="NCBI Taxonomy" id="47621"/>
    <lineage>
        <taxon>Eukaryota</taxon>
        <taxon>Viridiplantae</taxon>
        <taxon>Streptophyta</taxon>
        <taxon>Embryophyta</taxon>
        <taxon>Tracheophyta</taxon>
        <taxon>Spermatophyta</taxon>
        <taxon>Magnoliopsida</taxon>
        <taxon>eudicotyledons</taxon>
        <taxon>Gunneridae</taxon>
        <taxon>Pentapetalae</taxon>
        <taxon>rosids</taxon>
        <taxon>malvids</taxon>
        <taxon>Malvales</taxon>
        <taxon>Malvaceae</taxon>
        <taxon>Malvoideae</taxon>
        <taxon>Gossypium</taxon>
    </lineage>
</organism>